<proteinExistence type="predicted"/>
<evidence type="ECO:0000256" key="1">
    <source>
        <dbReference type="ARBA" id="ARBA00004141"/>
    </source>
</evidence>
<evidence type="ECO:0000256" key="3">
    <source>
        <dbReference type="ARBA" id="ARBA00022692"/>
    </source>
</evidence>
<keyword evidence="3" id="KW-0812">Transmembrane</keyword>
<keyword evidence="6" id="KW-1133">Transmembrane helix</keyword>
<dbReference type="PROSITE" id="PS00211">
    <property type="entry name" value="ABC_TRANSPORTER_1"/>
    <property type="match status" value="1"/>
</dbReference>
<dbReference type="AlphaFoldDB" id="A0A2W5FPJ2"/>
<evidence type="ECO:0000256" key="7">
    <source>
        <dbReference type="ARBA" id="ARBA00023136"/>
    </source>
</evidence>
<comment type="caution">
    <text evidence="9">The sequence shown here is derived from an EMBL/GenBank/DDBJ whole genome shotgun (WGS) entry which is preliminary data.</text>
</comment>
<dbReference type="Pfam" id="PF00005">
    <property type="entry name" value="ABC_tran"/>
    <property type="match status" value="1"/>
</dbReference>
<evidence type="ECO:0000256" key="5">
    <source>
        <dbReference type="ARBA" id="ARBA00022840"/>
    </source>
</evidence>
<dbReference type="Proteomes" id="UP000249739">
    <property type="component" value="Unassembled WGS sequence"/>
</dbReference>
<name>A0A2W5FPJ2_9BACT</name>
<keyword evidence="5" id="KW-0067">ATP-binding</keyword>
<evidence type="ECO:0000256" key="2">
    <source>
        <dbReference type="ARBA" id="ARBA00022448"/>
    </source>
</evidence>
<evidence type="ECO:0000256" key="4">
    <source>
        <dbReference type="ARBA" id="ARBA00022741"/>
    </source>
</evidence>
<dbReference type="SUPFAM" id="SSF52540">
    <property type="entry name" value="P-loop containing nucleoside triphosphate hydrolases"/>
    <property type="match status" value="1"/>
</dbReference>
<dbReference type="Gene3D" id="3.40.50.300">
    <property type="entry name" value="P-loop containing nucleotide triphosphate hydrolases"/>
    <property type="match status" value="1"/>
</dbReference>
<dbReference type="FunFam" id="3.40.50.300:FF:000287">
    <property type="entry name" value="Multidrug ABC transporter ATP-binding protein"/>
    <property type="match status" value="1"/>
</dbReference>
<dbReference type="InterPro" id="IPR003439">
    <property type="entry name" value="ABC_transporter-like_ATP-bd"/>
</dbReference>
<organism evidence="9 10">
    <name type="scientific">Micavibrio aeruginosavorus</name>
    <dbReference type="NCBI Taxonomy" id="349221"/>
    <lineage>
        <taxon>Bacteria</taxon>
        <taxon>Pseudomonadati</taxon>
        <taxon>Bdellovibrionota</taxon>
        <taxon>Bdellovibrionia</taxon>
        <taxon>Bdellovibrionales</taxon>
        <taxon>Pseudobdellovibrionaceae</taxon>
        <taxon>Micavibrio</taxon>
    </lineage>
</organism>
<feature type="non-terminal residue" evidence="9">
    <location>
        <position position="1"/>
    </location>
</feature>
<sequence>QLSLPEVRFDDVFFSYEETSDKALNGISFIAQAGKVTALVGPSGGGKSTILNLLLRFYEPDNGAVKIDGIDLRDIKIPSLRHEMALVSQDITIFDDTLAANIAYGTQNASMDQIEEAARKAAAHEFIARMPGGFMTLVGENGVRLSGGQKQRIALARAILRNAPILLLDEATSALDNESERLIQQSLRELEKDRTTIVIAHRLSTIQSADQILVLDRGTIAEQGRHEELLSRNGIYTRMYNSAKANGEAA</sequence>
<accession>A0A2W5FPJ2</accession>
<dbReference type="EMBL" id="QFOT01000054">
    <property type="protein sequence ID" value="PZP55717.1"/>
    <property type="molecule type" value="Genomic_DNA"/>
</dbReference>
<dbReference type="SMART" id="SM00382">
    <property type="entry name" value="AAA"/>
    <property type="match status" value="1"/>
</dbReference>
<dbReference type="InterPro" id="IPR039421">
    <property type="entry name" value="Type_1_exporter"/>
</dbReference>
<keyword evidence="2" id="KW-0813">Transport</keyword>
<dbReference type="InterPro" id="IPR027417">
    <property type="entry name" value="P-loop_NTPase"/>
</dbReference>
<keyword evidence="7" id="KW-0472">Membrane</keyword>
<dbReference type="PROSITE" id="PS50893">
    <property type="entry name" value="ABC_TRANSPORTER_2"/>
    <property type="match status" value="1"/>
</dbReference>
<feature type="domain" description="ABC transporter" evidence="8">
    <location>
        <begin position="7"/>
        <end position="242"/>
    </location>
</feature>
<dbReference type="PANTHER" id="PTHR24221">
    <property type="entry name" value="ATP-BINDING CASSETTE SUB-FAMILY B"/>
    <property type="match status" value="1"/>
</dbReference>
<dbReference type="InterPro" id="IPR017871">
    <property type="entry name" value="ABC_transporter-like_CS"/>
</dbReference>
<dbReference type="PANTHER" id="PTHR24221:SF654">
    <property type="entry name" value="ATP-BINDING CASSETTE SUB-FAMILY B MEMBER 6"/>
    <property type="match status" value="1"/>
</dbReference>
<dbReference type="GO" id="GO:0016887">
    <property type="term" value="F:ATP hydrolysis activity"/>
    <property type="evidence" value="ECO:0007669"/>
    <property type="project" value="InterPro"/>
</dbReference>
<gene>
    <name evidence="9" type="ORF">DI586_06040</name>
</gene>
<evidence type="ECO:0000256" key="6">
    <source>
        <dbReference type="ARBA" id="ARBA00022989"/>
    </source>
</evidence>
<comment type="subcellular location">
    <subcellularLocation>
        <location evidence="1">Membrane</location>
        <topology evidence="1">Multi-pass membrane protein</topology>
    </subcellularLocation>
</comment>
<reference evidence="9 10" key="1">
    <citation type="submission" date="2017-08" db="EMBL/GenBank/DDBJ databases">
        <title>Infants hospitalized years apart are colonized by the same room-sourced microbial strains.</title>
        <authorList>
            <person name="Brooks B."/>
            <person name="Olm M.R."/>
            <person name="Firek B.A."/>
            <person name="Baker R."/>
            <person name="Thomas B.C."/>
            <person name="Morowitz M.J."/>
            <person name="Banfield J.F."/>
        </authorList>
    </citation>
    <scope>NUCLEOTIDE SEQUENCE [LARGE SCALE GENOMIC DNA]</scope>
    <source>
        <strain evidence="9">S2_006_000_R2_64</strain>
    </source>
</reference>
<dbReference type="GO" id="GO:0034040">
    <property type="term" value="F:ATPase-coupled lipid transmembrane transporter activity"/>
    <property type="evidence" value="ECO:0007669"/>
    <property type="project" value="TreeGrafter"/>
</dbReference>
<evidence type="ECO:0000313" key="9">
    <source>
        <dbReference type="EMBL" id="PZP55717.1"/>
    </source>
</evidence>
<evidence type="ECO:0000259" key="8">
    <source>
        <dbReference type="PROSITE" id="PS50893"/>
    </source>
</evidence>
<dbReference type="GO" id="GO:0016020">
    <property type="term" value="C:membrane"/>
    <property type="evidence" value="ECO:0007669"/>
    <property type="project" value="UniProtKB-SubCell"/>
</dbReference>
<protein>
    <submittedName>
        <fullName evidence="9">ABC transporter permease</fullName>
    </submittedName>
</protein>
<dbReference type="InterPro" id="IPR003593">
    <property type="entry name" value="AAA+_ATPase"/>
</dbReference>
<keyword evidence="4" id="KW-0547">Nucleotide-binding</keyword>
<evidence type="ECO:0000313" key="10">
    <source>
        <dbReference type="Proteomes" id="UP000249739"/>
    </source>
</evidence>
<dbReference type="GO" id="GO:0005524">
    <property type="term" value="F:ATP binding"/>
    <property type="evidence" value="ECO:0007669"/>
    <property type="project" value="UniProtKB-KW"/>
</dbReference>